<dbReference type="SUPFAM" id="SSF57535">
    <property type="entry name" value="Complement control module/SCR domain"/>
    <property type="match status" value="2"/>
</dbReference>
<evidence type="ECO:0000313" key="7">
    <source>
        <dbReference type="Proteomes" id="UP000274756"/>
    </source>
</evidence>
<keyword evidence="7" id="KW-1185">Reference proteome</keyword>
<protein>
    <submittedName>
        <fullName evidence="8">Sushi domain-containing protein</fullName>
    </submittedName>
</protein>
<evidence type="ECO:0000256" key="2">
    <source>
        <dbReference type="PROSITE-ProRule" id="PRU00302"/>
    </source>
</evidence>
<evidence type="ECO:0000313" key="6">
    <source>
        <dbReference type="Proteomes" id="UP000038040"/>
    </source>
</evidence>
<reference evidence="8" key="1">
    <citation type="submission" date="2017-02" db="UniProtKB">
        <authorList>
            <consortium name="WormBaseParasite"/>
        </authorList>
    </citation>
    <scope>IDENTIFICATION</scope>
</reference>
<evidence type="ECO:0000313" key="8">
    <source>
        <dbReference type="WBParaSite" id="DME_0000954101-mRNA-1"/>
    </source>
</evidence>
<dbReference type="PROSITE" id="PS50923">
    <property type="entry name" value="SUSHI"/>
    <property type="match status" value="2"/>
</dbReference>
<dbReference type="InterPro" id="IPR000436">
    <property type="entry name" value="Sushi_SCR_CCP_dom"/>
</dbReference>
<reference evidence="5 7" key="2">
    <citation type="submission" date="2018-11" db="EMBL/GenBank/DDBJ databases">
        <authorList>
            <consortium name="Pathogen Informatics"/>
        </authorList>
    </citation>
    <scope>NUCLEOTIDE SEQUENCE [LARGE SCALE GENOMIC DNA]</scope>
</reference>
<dbReference type="EMBL" id="UYYG01001236">
    <property type="protein sequence ID" value="VDN60715.1"/>
    <property type="molecule type" value="Genomic_DNA"/>
</dbReference>
<feature type="domain" description="Sushi" evidence="4">
    <location>
        <begin position="89"/>
        <end position="150"/>
    </location>
</feature>
<evidence type="ECO:0000256" key="3">
    <source>
        <dbReference type="SAM" id="SignalP"/>
    </source>
</evidence>
<proteinExistence type="predicted"/>
<accession>A0A0N4UNP7</accession>
<dbReference type="STRING" id="318479.A0A0N4UNP7"/>
<dbReference type="Pfam" id="PF00084">
    <property type="entry name" value="Sushi"/>
    <property type="match status" value="1"/>
</dbReference>
<dbReference type="WBParaSite" id="DME_0000954101-mRNA-1">
    <property type="protein sequence ID" value="DME_0000954101-mRNA-1"/>
    <property type="gene ID" value="DME_0000954101"/>
</dbReference>
<feature type="chain" id="PRO_5041039244" evidence="3">
    <location>
        <begin position="23"/>
        <end position="152"/>
    </location>
</feature>
<dbReference type="CDD" id="cd00033">
    <property type="entry name" value="CCP"/>
    <property type="match status" value="1"/>
</dbReference>
<feature type="signal peptide" evidence="3">
    <location>
        <begin position="1"/>
        <end position="22"/>
    </location>
</feature>
<dbReference type="Proteomes" id="UP000274756">
    <property type="component" value="Unassembled WGS sequence"/>
</dbReference>
<sequence>MFTFNQFLQTLLFFTWFPIIKGQCGEYPDFNNGKALYIPTNFSKQFVVGTIVTQICQTGYLPNLPYISICQRDGEWSTTLGKCVALFGKPCSAIKNNSLNIIYIPAGMNSEYVAGTLAIALCPFGTIIQGPVTSLCADGQWSTTFANCKASF</sequence>
<comment type="caution">
    <text evidence="2">Lacks conserved residue(s) required for the propagation of feature annotation.</text>
</comment>
<keyword evidence="1 2" id="KW-1015">Disulfide bond</keyword>
<dbReference type="Proteomes" id="UP000038040">
    <property type="component" value="Unplaced"/>
</dbReference>
<keyword evidence="3" id="KW-0732">Signal</keyword>
<keyword evidence="2" id="KW-0768">Sushi</keyword>
<evidence type="ECO:0000256" key="1">
    <source>
        <dbReference type="ARBA" id="ARBA00023157"/>
    </source>
</evidence>
<evidence type="ECO:0000259" key="4">
    <source>
        <dbReference type="PROSITE" id="PS50923"/>
    </source>
</evidence>
<dbReference type="InterPro" id="IPR035976">
    <property type="entry name" value="Sushi/SCR/CCP_sf"/>
</dbReference>
<feature type="disulfide bond" evidence="2">
    <location>
        <begin position="56"/>
        <end position="83"/>
    </location>
</feature>
<dbReference type="SMART" id="SM00032">
    <property type="entry name" value="CCP"/>
    <property type="match status" value="2"/>
</dbReference>
<dbReference type="Gene3D" id="2.10.70.10">
    <property type="entry name" value="Complement Module, domain 1"/>
    <property type="match status" value="1"/>
</dbReference>
<feature type="domain" description="Sushi" evidence="4">
    <location>
        <begin position="22"/>
        <end position="85"/>
    </location>
</feature>
<dbReference type="AlphaFoldDB" id="A0A0N4UNP7"/>
<evidence type="ECO:0000313" key="5">
    <source>
        <dbReference type="EMBL" id="VDN60715.1"/>
    </source>
</evidence>
<name>A0A0N4UNP7_DRAME</name>
<gene>
    <name evidence="5" type="ORF">DME_LOCUS10688</name>
</gene>
<dbReference type="OrthoDB" id="6427340at2759"/>
<organism evidence="6 8">
    <name type="scientific">Dracunculus medinensis</name>
    <name type="common">Guinea worm</name>
    <dbReference type="NCBI Taxonomy" id="318479"/>
    <lineage>
        <taxon>Eukaryota</taxon>
        <taxon>Metazoa</taxon>
        <taxon>Ecdysozoa</taxon>
        <taxon>Nematoda</taxon>
        <taxon>Chromadorea</taxon>
        <taxon>Rhabditida</taxon>
        <taxon>Spirurina</taxon>
        <taxon>Dracunculoidea</taxon>
        <taxon>Dracunculidae</taxon>
        <taxon>Dracunculus</taxon>
    </lineage>
</organism>